<protein>
    <submittedName>
        <fullName evidence="1">Uncharacterized protein</fullName>
    </submittedName>
</protein>
<sequence>MDRWVHFDEFVDDMTNMTSLVEAAAEKQPVVVDLAEVYYDQLEVADLKH</sequence>
<reference evidence="1 2" key="1">
    <citation type="submission" date="2013-11" db="EMBL/GenBank/DDBJ databases">
        <title>Genome sequencing of Stegodyphus mimosarum.</title>
        <authorList>
            <person name="Bechsgaard J."/>
        </authorList>
    </citation>
    <scope>NUCLEOTIDE SEQUENCE [LARGE SCALE GENOMIC DNA]</scope>
</reference>
<gene>
    <name evidence="1" type="ORF">X975_08292</name>
</gene>
<dbReference type="EMBL" id="KK121370">
    <property type="protein sequence ID" value="KFM80335.1"/>
    <property type="molecule type" value="Genomic_DNA"/>
</dbReference>
<evidence type="ECO:0000313" key="2">
    <source>
        <dbReference type="Proteomes" id="UP000054359"/>
    </source>
</evidence>
<proteinExistence type="predicted"/>
<feature type="non-terminal residue" evidence="1">
    <location>
        <position position="49"/>
    </location>
</feature>
<dbReference type="AlphaFoldDB" id="A0A087USJ6"/>
<dbReference type="Proteomes" id="UP000054359">
    <property type="component" value="Unassembled WGS sequence"/>
</dbReference>
<evidence type="ECO:0000313" key="1">
    <source>
        <dbReference type="EMBL" id="KFM80335.1"/>
    </source>
</evidence>
<name>A0A087USJ6_STEMI</name>
<accession>A0A087USJ6</accession>
<organism evidence="1 2">
    <name type="scientific">Stegodyphus mimosarum</name>
    <name type="common">African social velvet spider</name>
    <dbReference type="NCBI Taxonomy" id="407821"/>
    <lineage>
        <taxon>Eukaryota</taxon>
        <taxon>Metazoa</taxon>
        <taxon>Ecdysozoa</taxon>
        <taxon>Arthropoda</taxon>
        <taxon>Chelicerata</taxon>
        <taxon>Arachnida</taxon>
        <taxon>Araneae</taxon>
        <taxon>Araneomorphae</taxon>
        <taxon>Entelegynae</taxon>
        <taxon>Eresoidea</taxon>
        <taxon>Eresidae</taxon>
        <taxon>Stegodyphus</taxon>
    </lineage>
</organism>
<keyword evidence="2" id="KW-1185">Reference proteome</keyword>